<dbReference type="OrthoDB" id="62853at2759"/>
<keyword evidence="12" id="KW-1185">Reference proteome</keyword>
<name>A0A1R3J1C2_9ROSI</name>
<dbReference type="InterPro" id="IPR006569">
    <property type="entry name" value="CID_dom"/>
</dbReference>
<evidence type="ECO:0000259" key="9">
    <source>
        <dbReference type="PROSITE" id="PS50812"/>
    </source>
</evidence>
<evidence type="ECO:0000256" key="3">
    <source>
        <dbReference type="ARBA" id="ARBA00022664"/>
    </source>
</evidence>
<dbReference type="Gene3D" id="1.25.40.90">
    <property type="match status" value="1"/>
</dbReference>
<feature type="compositionally biased region" description="Polar residues" evidence="8">
    <location>
        <begin position="676"/>
        <end position="692"/>
    </location>
</feature>
<feature type="region of interest" description="Disordered" evidence="8">
    <location>
        <begin position="111"/>
        <end position="426"/>
    </location>
</feature>
<dbReference type="EMBL" id="AWUE01017041">
    <property type="protein sequence ID" value="OMO88623.1"/>
    <property type="molecule type" value="Genomic_DNA"/>
</dbReference>
<feature type="compositionally biased region" description="Basic and acidic residues" evidence="8">
    <location>
        <begin position="479"/>
        <end position="492"/>
    </location>
</feature>
<organism evidence="11 12">
    <name type="scientific">Corchorus olitorius</name>
    <dbReference type="NCBI Taxonomy" id="93759"/>
    <lineage>
        <taxon>Eukaryota</taxon>
        <taxon>Viridiplantae</taxon>
        <taxon>Streptophyta</taxon>
        <taxon>Embryophyta</taxon>
        <taxon>Tracheophyta</taxon>
        <taxon>Spermatophyta</taxon>
        <taxon>Magnoliopsida</taxon>
        <taxon>eudicotyledons</taxon>
        <taxon>Gunneridae</taxon>
        <taxon>Pentapetalae</taxon>
        <taxon>rosids</taxon>
        <taxon>malvids</taxon>
        <taxon>Malvales</taxon>
        <taxon>Malvaceae</taxon>
        <taxon>Grewioideae</taxon>
        <taxon>Apeibeae</taxon>
        <taxon>Corchorus</taxon>
    </lineage>
</organism>
<keyword evidence="3" id="KW-0507">mRNA processing</keyword>
<evidence type="ECO:0000313" key="12">
    <source>
        <dbReference type="Proteomes" id="UP000187203"/>
    </source>
</evidence>
<dbReference type="PANTHER" id="PTHR12550:SF70">
    <property type="entry name" value="JIL-1 ANCHORING AND STABILIZING PROTEIN, ISOFORM A"/>
    <property type="match status" value="1"/>
</dbReference>
<accession>A0A1R3J1C2</accession>
<feature type="region of interest" description="Disordered" evidence="8">
    <location>
        <begin position="467"/>
        <end position="505"/>
    </location>
</feature>
<feature type="compositionally biased region" description="Basic and acidic residues" evidence="8">
    <location>
        <begin position="277"/>
        <end position="310"/>
    </location>
</feature>
<dbReference type="InterPro" id="IPR008942">
    <property type="entry name" value="ENTH_VHS"/>
</dbReference>
<feature type="compositionally biased region" description="Polar residues" evidence="8">
    <location>
        <begin position="1117"/>
        <end position="1137"/>
    </location>
</feature>
<dbReference type="InterPro" id="IPR000313">
    <property type="entry name" value="PWWP_dom"/>
</dbReference>
<dbReference type="STRING" id="93759.A0A1R3J1C2"/>
<comment type="caution">
    <text evidence="11">The sequence shown here is derived from an EMBL/GenBank/DDBJ whole genome shotgun (WGS) entry which is preliminary data.</text>
</comment>
<feature type="region of interest" description="Disordered" evidence="8">
    <location>
        <begin position="808"/>
        <end position="848"/>
    </location>
</feature>
<feature type="region of interest" description="Disordered" evidence="8">
    <location>
        <begin position="1043"/>
        <end position="1078"/>
    </location>
</feature>
<dbReference type="PRINTS" id="PR01217">
    <property type="entry name" value="PRICHEXTENSN"/>
</dbReference>
<feature type="compositionally biased region" description="Basic and acidic residues" evidence="8">
    <location>
        <begin position="381"/>
        <end position="412"/>
    </location>
</feature>
<dbReference type="SMART" id="SM00582">
    <property type="entry name" value="RPR"/>
    <property type="match status" value="1"/>
</dbReference>
<evidence type="ECO:0000259" key="10">
    <source>
        <dbReference type="PROSITE" id="PS51391"/>
    </source>
</evidence>
<sequence>MAGGRKKGGNKAKVKNLSLGDLVLAKVKGFPFWPAKISRPEDWEREPDPKKYFVQFFGTEEIAFVAPADIQAFTSETKSKLSEKCQAKHKYFVQAVKEICVAFDELQKEKSSGLRDETDRSTPGCEASSVDGAEDVEAEVGLKNGTGAVASGGETTSEGKGDASNLDSCPRRGENHGEDLKPSISGHADDSSTVFSSEGKQKLSNGERPKQEVFSPSSLDEPSHIKKKFSSDKIGTVNCSKKTLREDQKFKKMASGPKKRSQDLVDGNKSSSSAPKLLRDEKSVRLDRPDEKSGRLDRPDSKEHLKDRIKGKVSGSTTKKFSPDALKSDSNHTGAKKAKELPKTKGNLKSTDDVRDTASISKGETTGKKKRADPGLGKPKLGTDEILHPAKRSKFVDMKNDASKGSLVKDIKSNSPSFNNVDDKAGKQLELRKSTSHVLALRAPTAVSPDVSGDEAVLPLSKRRRRALEAMSDSASLNSDDKAGKNPVELKNDTSSSNHARVPAAQISKRRRAVCLYDDEEDEDPKTPVHGGSARNVKVTGVVSDASKSSDISHASAINTHRSGGDSTRCENSGPKEALSLVADDLVSPARPQTVEKRPSAHVAVTPERSEVEQLSSKEVKPVLVSPKKSPQPISAVRPAIEQQRNAKATVKVSSNGTQKKAPSGSLKGSGLVSDGSKSSQNQVLSQRNRPASSVERPKSTPKPTSRVNDAVIVTETSIEFDVFREDRAFTDSKTPDSAMSMKNLIAAAQAKRKQAHSQQYTFGNSSSIFMSISDVQGSSPSPAVQPSSTVHNAVQVDVQGSAHRTNLVSPSTLGRQSGSQNQQDTEEVEERRASSGHMAAGGSLSGGTEAAVARDAFEGMIETLSRTKESIGRATRLAIDCAKYGIANEVVELLIRKLESEPSFHRKVDLFFLVDSITQCSHNQKGIAGASYIPTVQTALPRLLGAAAPPGASARENRRQCLKVLRLWLERKILPEAILRRYMDDIGGSNDDTISGFSLRRPSRAERAIDDPIREMEGMLVDEYGSNATFQLPGFLSSNAFEDEEEEDLPSSPCRETADASPLEPAHALGEAETCTVTPSDRRHCILEDVDGELEMEDVSGHPKDDRTFTNDSLETDLQQQGTDSVIEPASNSSNDLPPLPEGSPPLPPDSPPPPPPLPPSPPPPPPPPPPSSPSPPPPPPPLPAQPPPPPAPPSCPPPAFIPQPPVPTQPSLLPQPMLPPQSSVQSSPQLAYQPPVPHEFRGTPNGNPMVQMAGNNPHGGHIDAGVKSELFPQQSPCFPTGVCNSREPSGYNSSRQLEYGHNEMYLNAQSSQPSQQFQPGNTAFVQRPLHPTLPQTSSGHFSFTKPAMPPHPQHPYPQYSLPSQHDGRRPFVGDEQWRMPTAEYNADNQRGGWIAGRNPSPAGPLFVQEGYFRPPVERPPANNMGFPITSTNNLPAGAPNSGHGVSQMLPCRPDILEFVLWDFFIIVCEFAGKLVVRQGALKGGLFVEKIPLPLKACR</sequence>
<keyword evidence="4" id="KW-0805">Transcription regulation</keyword>
<reference evidence="12" key="1">
    <citation type="submission" date="2013-09" db="EMBL/GenBank/DDBJ databases">
        <title>Corchorus olitorius genome sequencing.</title>
        <authorList>
            <person name="Alam M."/>
            <person name="Haque M.S."/>
            <person name="Islam M.S."/>
            <person name="Emdad E.M."/>
            <person name="Islam M.M."/>
            <person name="Ahmed B."/>
            <person name="Halim A."/>
            <person name="Hossen Q.M.M."/>
            <person name="Hossain M.Z."/>
            <person name="Ahmed R."/>
            <person name="Khan M.M."/>
            <person name="Islam R."/>
            <person name="Rashid M.M."/>
            <person name="Khan S.A."/>
            <person name="Rahman M.S."/>
            <person name="Alam M."/>
            <person name="Yahiya A.S."/>
            <person name="Khan M.S."/>
            <person name="Azam M.S."/>
            <person name="Haque T."/>
            <person name="Lashkar M.Z.H."/>
            <person name="Akhand A.I."/>
            <person name="Morshed G."/>
            <person name="Roy S."/>
            <person name="Uddin K.S."/>
            <person name="Rabeya T."/>
            <person name="Hossain A.S."/>
            <person name="Chowdhury A."/>
            <person name="Snigdha A.R."/>
            <person name="Mortoza M.S."/>
            <person name="Matin S.A."/>
            <person name="Hoque S.M.E."/>
            <person name="Islam M.K."/>
            <person name="Roy D.K."/>
            <person name="Haider R."/>
            <person name="Moosa M.M."/>
            <person name="Elias S.M."/>
            <person name="Hasan A.M."/>
            <person name="Jahan S."/>
            <person name="Shafiuddin M."/>
            <person name="Mahmood N."/>
            <person name="Shommy N.S."/>
        </authorList>
    </citation>
    <scope>NUCLEOTIDE SEQUENCE [LARGE SCALE GENOMIC DNA]</scope>
    <source>
        <strain evidence="12">cv. O-4</strain>
    </source>
</reference>
<dbReference type="Pfam" id="PF00855">
    <property type="entry name" value="PWWP"/>
    <property type="match status" value="1"/>
</dbReference>
<feature type="compositionally biased region" description="Polar residues" evidence="8">
    <location>
        <begin position="643"/>
        <end position="661"/>
    </location>
</feature>
<feature type="compositionally biased region" description="Basic and acidic residues" evidence="8">
    <location>
        <begin position="608"/>
        <end position="621"/>
    </location>
</feature>
<feature type="region of interest" description="Disordered" evidence="8">
    <location>
        <begin position="1117"/>
        <end position="1248"/>
    </location>
</feature>
<dbReference type="Pfam" id="PF04818">
    <property type="entry name" value="CID"/>
    <property type="match status" value="1"/>
</dbReference>
<proteinExistence type="predicted"/>
<dbReference type="PANTHER" id="PTHR12550">
    <property type="entry name" value="HEPATOMA-DERIVED GROWTH FACTOR-RELATED"/>
    <property type="match status" value="1"/>
</dbReference>
<evidence type="ECO:0000256" key="7">
    <source>
        <dbReference type="ARBA" id="ARBA00023242"/>
    </source>
</evidence>
<keyword evidence="6" id="KW-0804">Transcription</keyword>
<feature type="region of interest" description="Disordered" evidence="8">
    <location>
        <begin position="545"/>
        <end position="711"/>
    </location>
</feature>
<dbReference type="SUPFAM" id="SSF63748">
    <property type="entry name" value="Tudor/PWWP/MBT"/>
    <property type="match status" value="1"/>
</dbReference>
<dbReference type="PROSITE" id="PS50812">
    <property type="entry name" value="PWWP"/>
    <property type="match status" value="1"/>
</dbReference>
<feature type="compositionally biased region" description="Low complexity" evidence="8">
    <location>
        <begin position="1211"/>
        <end position="1232"/>
    </location>
</feature>
<keyword evidence="2" id="KW-0217">Developmental protein</keyword>
<feature type="domain" description="PWWP" evidence="9">
    <location>
        <begin position="19"/>
        <end position="76"/>
    </location>
</feature>
<feature type="compositionally biased region" description="Basic and acidic residues" evidence="8">
    <location>
        <begin position="199"/>
        <end position="211"/>
    </location>
</feature>
<feature type="domain" description="CID" evidence="10">
    <location>
        <begin position="850"/>
        <end position="991"/>
    </location>
</feature>
<evidence type="ECO:0000256" key="6">
    <source>
        <dbReference type="ARBA" id="ARBA00023163"/>
    </source>
</evidence>
<dbReference type="SMART" id="SM00293">
    <property type="entry name" value="PWWP"/>
    <property type="match status" value="1"/>
</dbReference>
<evidence type="ECO:0000256" key="5">
    <source>
        <dbReference type="ARBA" id="ARBA00023089"/>
    </source>
</evidence>
<dbReference type="Gene3D" id="2.30.30.140">
    <property type="match status" value="1"/>
</dbReference>
<feature type="compositionally biased region" description="Polar residues" evidence="8">
    <location>
        <begin position="808"/>
        <end position="824"/>
    </location>
</feature>
<evidence type="ECO:0000256" key="8">
    <source>
        <dbReference type="SAM" id="MobiDB-lite"/>
    </source>
</evidence>
<dbReference type="GO" id="GO:0005634">
    <property type="term" value="C:nucleus"/>
    <property type="evidence" value="ECO:0007669"/>
    <property type="project" value="UniProtKB-SubCell"/>
</dbReference>
<dbReference type="GO" id="GO:0009908">
    <property type="term" value="P:flower development"/>
    <property type="evidence" value="ECO:0007669"/>
    <property type="project" value="UniProtKB-KW"/>
</dbReference>
<keyword evidence="5" id="KW-0287">Flowering</keyword>
<evidence type="ECO:0000256" key="2">
    <source>
        <dbReference type="ARBA" id="ARBA00022473"/>
    </source>
</evidence>
<dbReference type="PROSITE" id="PS51391">
    <property type="entry name" value="CID"/>
    <property type="match status" value="1"/>
</dbReference>
<evidence type="ECO:0000256" key="4">
    <source>
        <dbReference type="ARBA" id="ARBA00023015"/>
    </source>
</evidence>
<feature type="compositionally biased region" description="Basic and acidic residues" evidence="8">
    <location>
        <begin position="169"/>
        <end position="181"/>
    </location>
</feature>
<dbReference type="GO" id="GO:0006397">
    <property type="term" value="P:mRNA processing"/>
    <property type="evidence" value="ECO:0007669"/>
    <property type="project" value="UniProtKB-KW"/>
</dbReference>
<comment type="subcellular location">
    <subcellularLocation>
        <location evidence="1">Nucleus</location>
    </subcellularLocation>
</comment>
<dbReference type="Proteomes" id="UP000187203">
    <property type="component" value="Unassembled WGS sequence"/>
</dbReference>
<feature type="compositionally biased region" description="Polar residues" evidence="8">
    <location>
        <begin position="546"/>
        <end position="566"/>
    </location>
</feature>
<feature type="compositionally biased region" description="Basic and acidic residues" evidence="8">
    <location>
        <begin position="111"/>
        <end position="120"/>
    </location>
</feature>
<protein>
    <submittedName>
        <fullName evidence="11">Tudor/PWWP/MBT superfamily protein</fullName>
    </submittedName>
</protein>
<evidence type="ECO:0000256" key="1">
    <source>
        <dbReference type="ARBA" id="ARBA00004123"/>
    </source>
</evidence>
<feature type="compositionally biased region" description="Pro residues" evidence="8">
    <location>
        <begin position="1139"/>
        <end position="1210"/>
    </location>
</feature>
<dbReference type="FunFam" id="1.25.40.90:FF:000037">
    <property type="entry name" value="Enhancer of ag-4 2"/>
    <property type="match status" value="1"/>
</dbReference>
<keyword evidence="7" id="KW-0539">Nucleus</keyword>
<evidence type="ECO:0000313" key="11">
    <source>
        <dbReference type="EMBL" id="OMO88623.1"/>
    </source>
</evidence>
<gene>
    <name evidence="11" type="ORF">COLO4_20161</name>
</gene>